<evidence type="ECO:0000313" key="1">
    <source>
        <dbReference type="EMBL" id="KAF9642303.1"/>
    </source>
</evidence>
<sequence length="76" mass="8773">IEWEGTVERVAWHPSYILFDNRLVEIQHVKTDRLVQITSGNDMRWIWDGRGTNHSQAASEGSWDEIISQEARVHGG</sequence>
<name>A0ACB6YYN0_THEGA</name>
<proteinExistence type="predicted"/>
<keyword evidence="2" id="KW-1185">Reference proteome</keyword>
<gene>
    <name evidence="1" type="ORF">BDM02DRAFT_3105826</name>
</gene>
<reference evidence="1" key="2">
    <citation type="journal article" date="2020" name="Nat. Commun.">
        <title>Large-scale genome sequencing of mycorrhizal fungi provides insights into the early evolution of symbiotic traits.</title>
        <authorList>
            <person name="Miyauchi S."/>
            <person name="Kiss E."/>
            <person name="Kuo A."/>
            <person name="Drula E."/>
            <person name="Kohler A."/>
            <person name="Sanchez-Garcia M."/>
            <person name="Morin E."/>
            <person name="Andreopoulos B."/>
            <person name="Barry K.W."/>
            <person name="Bonito G."/>
            <person name="Buee M."/>
            <person name="Carver A."/>
            <person name="Chen C."/>
            <person name="Cichocki N."/>
            <person name="Clum A."/>
            <person name="Culley D."/>
            <person name="Crous P.W."/>
            <person name="Fauchery L."/>
            <person name="Girlanda M."/>
            <person name="Hayes R.D."/>
            <person name="Keri Z."/>
            <person name="LaButti K."/>
            <person name="Lipzen A."/>
            <person name="Lombard V."/>
            <person name="Magnuson J."/>
            <person name="Maillard F."/>
            <person name="Murat C."/>
            <person name="Nolan M."/>
            <person name="Ohm R.A."/>
            <person name="Pangilinan J."/>
            <person name="Pereira M.F."/>
            <person name="Perotto S."/>
            <person name="Peter M."/>
            <person name="Pfister S."/>
            <person name="Riley R."/>
            <person name="Sitrit Y."/>
            <person name="Stielow J.B."/>
            <person name="Szollosi G."/>
            <person name="Zifcakova L."/>
            <person name="Stursova M."/>
            <person name="Spatafora J.W."/>
            <person name="Tedersoo L."/>
            <person name="Vaario L.M."/>
            <person name="Yamada A."/>
            <person name="Yan M."/>
            <person name="Wang P."/>
            <person name="Xu J."/>
            <person name="Bruns T."/>
            <person name="Baldrian P."/>
            <person name="Vilgalys R."/>
            <person name="Dunand C."/>
            <person name="Henrissat B."/>
            <person name="Grigoriev I.V."/>
            <person name="Hibbett D."/>
            <person name="Nagy L.G."/>
            <person name="Martin F.M."/>
        </authorList>
    </citation>
    <scope>NUCLEOTIDE SEQUENCE</scope>
    <source>
        <strain evidence="1">P2</strain>
    </source>
</reference>
<dbReference type="Proteomes" id="UP000886501">
    <property type="component" value="Unassembled WGS sequence"/>
</dbReference>
<feature type="non-terminal residue" evidence="1">
    <location>
        <position position="1"/>
    </location>
</feature>
<reference evidence="1" key="1">
    <citation type="submission" date="2019-10" db="EMBL/GenBank/DDBJ databases">
        <authorList>
            <consortium name="DOE Joint Genome Institute"/>
            <person name="Kuo A."/>
            <person name="Miyauchi S."/>
            <person name="Kiss E."/>
            <person name="Drula E."/>
            <person name="Kohler A."/>
            <person name="Sanchez-Garcia M."/>
            <person name="Andreopoulos B."/>
            <person name="Barry K.W."/>
            <person name="Bonito G."/>
            <person name="Buee M."/>
            <person name="Carver A."/>
            <person name="Chen C."/>
            <person name="Cichocki N."/>
            <person name="Clum A."/>
            <person name="Culley D."/>
            <person name="Crous P.W."/>
            <person name="Fauchery L."/>
            <person name="Girlanda M."/>
            <person name="Hayes R."/>
            <person name="Keri Z."/>
            <person name="Labutti K."/>
            <person name="Lipzen A."/>
            <person name="Lombard V."/>
            <person name="Magnuson J."/>
            <person name="Maillard F."/>
            <person name="Morin E."/>
            <person name="Murat C."/>
            <person name="Nolan M."/>
            <person name="Ohm R."/>
            <person name="Pangilinan J."/>
            <person name="Pereira M."/>
            <person name="Perotto S."/>
            <person name="Peter M."/>
            <person name="Riley R."/>
            <person name="Sitrit Y."/>
            <person name="Stielow B."/>
            <person name="Szollosi G."/>
            <person name="Zifcakova L."/>
            <person name="Stursova M."/>
            <person name="Spatafora J.W."/>
            <person name="Tedersoo L."/>
            <person name="Vaario L.-M."/>
            <person name="Yamada A."/>
            <person name="Yan M."/>
            <person name="Wang P."/>
            <person name="Xu J."/>
            <person name="Bruns T."/>
            <person name="Baldrian P."/>
            <person name="Vilgalys R."/>
            <person name="Henrissat B."/>
            <person name="Grigoriev I.V."/>
            <person name="Hibbett D."/>
            <person name="Nagy L.G."/>
            <person name="Martin F.M."/>
        </authorList>
    </citation>
    <scope>NUCLEOTIDE SEQUENCE</scope>
    <source>
        <strain evidence="1">P2</strain>
    </source>
</reference>
<evidence type="ECO:0000313" key="2">
    <source>
        <dbReference type="Proteomes" id="UP000886501"/>
    </source>
</evidence>
<protein>
    <submittedName>
        <fullName evidence="1">Uncharacterized protein</fullName>
    </submittedName>
</protein>
<accession>A0ACB6YYN0</accession>
<comment type="caution">
    <text evidence="1">The sequence shown here is derived from an EMBL/GenBank/DDBJ whole genome shotgun (WGS) entry which is preliminary data.</text>
</comment>
<organism evidence="1 2">
    <name type="scientific">Thelephora ganbajun</name>
    <name type="common">Ganba fungus</name>
    <dbReference type="NCBI Taxonomy" id="370292"/>
    <lineage>
        <taxon>Eukaryota</taxon>
        <taxon>Fungi</taxon>
        <taxon>Dikarya</taxon>
        <taxon>Basidiomycota</taxon>
        <taxon>Agaricomycotina</taxon>
        <taxon>Agaricomycetes</taxon>
        <taxon>Thelephorales</taxon>
        <taxon>Thelephoraceae</taxon>
        <taxon>Thelephora</taxon>
    </lineage>
</organism>
<dbReference type="EMBL" id="MU118549">
    <property type="protein sequence ID" value="KAF9642303.1"/>
    <property type="molecule type" value="Genomic_DNA"/>
</dbReference>